<accession>A0A3S1DQY8</accession>
<comment type="caution">
    <text evidence="3">The sequence shown here is derived from an EMBL/GenBank/DDBJ whole genome shotgun (WGS) entry which is preliminary data.</text>
</comment>
<name>A0A3S1DQY8_9BACL</name>
<evidence type="ECO:0000313" key="4">
    <source>
        <dbReference type="Proteomes" id="UP000279446"/>
    </source>
</evidence>
<dbReference type="Proteomes" id="UP000279446">
    <property type="component" value="Unassembled WGS sequence"/>
</dbReference>
<gene>
    <name evidence="3" type="ORF">EJP82_15005</name>
</gene>
<evidence type="ECO:0000313" key="3">
    <source>
        <dbReference type="EMBL" id="RUT45274.1"/>
    </source>
</evidence>
<sequence>MVLLACILVTIVGCDNNEEPRSNSQVINSVSVPVSTDNKGNKNDLERVPLFQLGMDIEEVRAILEENNIEIINEIENTGDSDTWDWGNKSIWTEGISFTFDQDYILYDLEFDNGEPTSEGIKVGDDLDLLLNKYGDQFKLYGPEELMNMWIIDENQDKKAEIYEYRMDDHYFRAFVVDDKIVSWNISKYKLGTNSPVTEDYSEEADPSFEPNSGMNSNEESELALGATHADSYEPEMLIRAYEEAIADAINNDDFSIVEKYLIKDSEIYQEQKQFISDLHAQGVTYSLNSFNIENWEQSASNFDEYKFYVKETIGLHDSNQNENTEKTDYWVYTIISNETELGIMNKEIWENAN</sequence>
<keyword evidence="4" id="KW-1185">Reference proteome</keyword>
<feature type="region of interest" description="Disordered" evidence="1">
    <location>
        <begin position="196"/>
        <end position="219"/>
    </location>
</feature>
<dbReference type="AlphaFoldDB" id="A0A3S1DQY8"/>
<evidence type="ECO:0000259" key="2">
    <source>
        <dbReference type="Pfam" id="PF22819"/>
    </source>
</evidence>
<feature type="domain" description="TcaA protein NTF2-like" evidence="2">
    <location>
        <begin position="238"/>
        <end position="341"/>
    </location>
</feature>
<organism evidence="3 4">
    <name type="scientific">Paenibacillus anaericanus</name>
    <dbReference type="NCBI Taxonomy" id="170367"/>
    <lineage>
        <taxon>Bacteria</taxon>
        <taxon>Bacillati</taxon>
        <taxon>Bacillota</taxon>
        <taxon>Bacilli</taxon>
        <taxon>Bacillales</taxon>
        <taxon>Paenibacillaceae</taxon>
        <taxon>Paenibacillus</taxon>
    </lineage>
</organism>
<proteinExistence type="predicted"/>
<dbReference type="EMBL" id="RZNY01000012">
    <property type="protein sequence ID" value="RUT45274.1"/>
    <property type="molecule type" value="Genomic_DNA"/>
</dbReference>
<reference evidence="3 4" key="1">
    <citation type="submission" date="2018-12" db="EMBL/GenBank/DDBJ databases">
        <authorList>
            <person name="Sun L."/>
            <person name="Chen Z."/>
        </authorList>
    </citation>
    <scope>NUCLEOTIDE SEQUENCE [LARGE SCALE GENOMIC DNA]</scope>
    <source>
        <strain evidence="3 4">DSM 15890</strain>
    </source>
</reference>
<dbReference type="Pfam" id="PF22819">
    <property type="entry name" value="TcaA_5th"/>
    <property type="match status" value="1"/>
</dbReference>
<protein>
    <recommendedName>
        <fullName evidence="2">TcaA protein NTF2-like domain-containing protein</fullName>
    </recommendedName>
</protein>
<evidence type="ECO:0000256" key="1">
    <source>
        <dbReference type="SAM" id="MobiDB-lite"/>
    </source>
</evidence>
<dbReference type="InterPro" id="IPR054528">
    <property type="entry name" value="TcaA_5th"/>
</dbReference>